<dbReference type="InterPro" id="IPR036156">
    <property type="entry name" value="Beta-gal/glucu_dom_sf"/>
</dbReference>
<evidence type="ECO:0000256" key="2">
    <source>
        <dbReference type="ARBA" id="ARBA00007401"/>
    </source>
</evidence>
<dbReference type="Gene3D" id="2.60.40.10">
    <property type="entry name" value="Immunoglobulins"/>
    <property type="match status" value="2"/>
</dbReference>
<dbReference type="SMART" id="SM01038">
    <property type="entry name" value="Bgal_small_N"/>
    <property type="match status" value="1"/>
</dbReference>
<protein>
    <recommendedName>
        <fullName evidence="3">beta-galactosidase</fullName>
        <ecNumber evidence="3">3.2.1.23</ecNumber>
    </recommendedName>
    <alternativeName>
        <fullName evidence="6">Lactase</fullName>
    </alternativeName>
</protein>
<dbReference type="InterPro" id="IPR032312">
    <property type="entry name" value="LacZ_4"/>
</dbReference>
<evidence type="ECO:0000256" key="4">
    <source>
        <dbReference type="ARBA" id="ARBA00022801"/>
    </source>
</evidence>
<gene>
    <name evidence="8" type="ORF">VTL71DRAFT_10183</name>
</gene>
<dbReference type="Pfam" id="PF02837">
    <property type="entry name" value="Glyco_hydro_2_N"/>
    <property type="match status" value="1"/>
</dbReference>
<dbReference type="Pfam" id="PF16353">
    <property type="entry name" value="LacZ_4"/>
    <property type="match status" value="1"/>
</dbReference>
<dbReference type="PRINTS" id="PR00132">
    <property type="entry name" value="GLHYDRLASE2"/>
</dbReference>
<dbReference type="Pfam" id="PF02836">
    <property type="entry name" value="Glyco_hydro_2_C"/>
    <property type="match status" value="1"/>
</dbReference>
<dbReference type="SUPFAM" id="SSF51445">
    <property type="entry name" value="(Trans)glycosidases"/>
    <property type="match status" value="1"/>
</dbReference>
<dbReference type="PANTHER" id="PTHR46323:SF2">
    <property type="entry name" value="BETA-GALACTOSIDASE"/>
    <property type="match status" value="1"/>
</dbReference>
<dbReference type="InterPro" id="IPR006104">
    <property type="entry name" value="Glyco_hydro_2_N"/>
</dbReference>
<dbReference type="InterPro" id="IPR017853">
    <property type="entry name" value="GH"/>
</dbReference>
<dbReference type="EMBL" id="JAZHXI010000026">
    <property type="protein sequence ID" value="KAL2059799.1"/>
    <property type="molecule type" value="Genomic_DNA"/>
</dbReference>
<evidence type="ECO:0000256" key="1">
    <source>
        <dbReference type="ARBA" id="ARBA00001412"/>
    </source>
</evidence>
<dbReference type="InterPro" id="IPR050347">
    <property type="entry name" value="Bact_Beta-galactosidase"/>
</dbReference>
<proteinExistence type="inferred from homology"/>
<comment type="similarity">
    <text evidence="2">Belongs to the glycosyl hydrolase 2 family.</text>
</comment>
<name>A0ABR4BPV1_9HELO</name>
<keyword evidence="9" id="KW-1185">Reference proteome</keyword>
<dbReference type="InterPro" id="IPR023232">
    <property type="entry name" value="Glyco_hydro_2_AS"/>
</dbReference>
<evidence type="ECO:0000313" key="8">
    <source>
        <dbReference type="EMBL" id="KAL2059799.1"/>
    </source>
</evidence>
<comment type="caution">
    <text evidence="8">The sequence shown here is derived from an EMBL/GenBank/DDBJ whole genome shotgun (WGS) entry which is preliminary data.</text>
</comment>
<dbReference type="InterPro" id="IPR006101">
    <property type="entry name" value="Glyco_hydro_2"/>
</dbReference>
<dbReference type="SUPFAM" id="SSF49785">
    <property type="entry name" value="Galactose-binding domain-like"/>
    <property type="match status" value="1"/>
</dbReference>
<feature type="domain" description="Beta galactosidase small chain/" evidence="7">
    <location>
        <begin position="834"/>
        <end position="1108"/>
    </location>
</feature>
<sequence length="1108" mass="125420">MFPGIPDSPSTPIGELYPIQRRVESGECLMPAAESSFQANMPQNTELPSMSTLSANHSTDSLGFVHIQFPTAISTTSESKDVNMAETHTFPKELPDWSNLKVLHRNTLPARASFFLYNTPEDALTLDTEKSKTLSLSGTWKFDVAKSPFDTPENFQEPEFDTSEWGDIEVPGMWQLQGYGKGPHYLNIRYPFPVDPPHVPYDDNETGSYIRTFTVPESFADHQLRLRFEGVDSAYHVWVNGKEVGYSQGSRNPSEFDITSFVNVEGENTLAVQVYQFCDGSYIEDQDQWWLSGIFRDVNLLAFPKVHIQDYQIETELDSEYTDATLKIRLDMNQDSQVDVKLLDATGATVATISQKSAANTNFNIPVENPHKWTAETPYLYQLVISTPDCAVQQRVGFRTAELKNGVFVVNGKPVKFRGVNRHEHHPDHGRTIPFEFMVQDLLIMKTHNINAIRTSHQPNDPRMYDIADELGLWVMDECDLECHGFGEIDESAIPEEFKHLPDIDKVAIRTRDPGRWTSDNPEWEEAYVDRARQAVTRDKNHPCIIMWSLGNEAFYGRNHQKMYDFIKEYDPTRLIHYEGDYQAKTADIYSRMYASVDDIINFAAEGETWEKPMVLCEYVHAMGNGPGNIKEYIDAFYKYPRLMGGFVWEWANHGLRTKNAEGVEYYAYGGDFGDEPNDGHFVMDGVLHSDHTPNPGLIEYQKAIEPVQVLGGTKDKVKIINRYDHITLDHLECEWTLVGDGFRKAGQEVKIPEDVKPGDTVELSIEGLPDLPSQELYLELNFTLRSSTSWAAAGHLIAWGQVQLSSPSTFPELKALSSPTAPTYKQLTPQLLEITGSKGVSWTFNIVHGTLVEWKSSTGENLITSPPVMDFYRAQTDNDEPVGRDWIGARLHQTKAHVRSVSWKSSSDSVEITVDTRIAPPVFEWSVNVQFTYTFTDSHLSIKVVGEPRGANFCSTFARIGLTLSLAGIETAEWFGRGPGESYRDKKESQKFGNFSSSIDDLFTDYEFPQETSNRTDTRWVAFKGEKGGLKASFADLKEASFCATHYDTEALDKSKHPYELHKFKKEDTIVRLDWAHHGIGTGSCGPSTLEQYSLKAEKFEYEILLE</sequence>
<dbReference type="SUPFAM" id="SSF74650">
    <property type="entry name" value="Galactose mutarotase-like"/>
    <property type="match status" value="1"/>
</dbReference>
<dbReference type="PANTHER" id="PTHR46323">
    <property type="entry name" value="BETA-GALACTOSIDASE"/>
    <property type="match status" value="1"/>
</dbReference>
<accession>A0ABR4BPV1</accession>
<organism evidence="8 9">
    <name type="scientific">Oculimacula yallundae</name>
    <dbReference type="NCBI Taxonomy" id="86028"/>
    <lineage>
        <taxon>Eukaryota</taxon>
        <taxon>Fungi</taxon>
        <taxon>Dikarya</taxon>
        <taxon>Ascomycota</taxon>
        <taxon>Pezizomycotina</taxon>
        <taxon>Leotiomycetes</taxon>
        <taxon>Helotiales</taxon>
        <taxon>Ploettnerulaceae</taxon>
        <taxon>Oculimacula</taxon>
    </lineage>
</organism>
<dbReference type="InterPro" id="IPR008979">
    <property type="entry name" value="Galactose-bd-like_sf"/>
</dbReference>
<evidence type="ECO:0000313" key="9">
    <source>
        <dbReference type="Proteomes" id="UP001595075"/>
    </source>
</evidence>
<dbReference type="Gene3D" id="2.70.98.10">
    <property type="match status" value="1"/>
</dbReference>
<dbReference type="Gene3D" id="3.20.20.80">
    <property type="entry name" value="Glycosidases"/>
    <property type="match status" value="1"/>
</dbReference>
<dbReference type="InterPro" id="IPR004199">
    <property type="entry name" value="B-gal_small/dom_5"/>
</dbReference>
<evidence type="ECO:0000256" key="6">
    <source>
        <dbReference type="ARBA" id="ARBA00032230"/>
    </source>
</evidence>
<comment type="catalytic activity">
    <reaction evidence="1">
        <text>Hydrolysis of terminal non-reducing beta-D-galactose residues in beta-D-galactosides.</text>
        <dbReference type="EC" id="3.2.1.23"/>
    </reaction>
</comment>
<dbReference type="InterPro" id="IPR013783">
    <property type="entry name" value="Ig-like_fold"/>
</dbReference>
<dbReference type="InterPro" id="IPR011013">
    <property type="entry name" value="Gal_mutarotase_sf_dom"/>
</dbReference>
<dbReference type="EC" id="3.2.1.23" evidence="3"/>
<dbReference type="InterPro" id="IPR006103">
    <property type="entry name" value="Glyco_hydro_2_cat"/>
</dbReference>
<keyword evidence="5" id="KW-0326">Glycosidase</keyword>
<dbReference type="PROSITE" id="PS00608">
    <property type="entry name" value="GLYCOSYL_HYDROL_F2_2"/>
    <property type="match status" value="1"/>
</dbReference>
<dbReference type="SUPFAM" id="SSF49303">
    <property type="entry name" value="beta-Galactosidase/glucuronidase domain"/>
    <property type="match status" value="2"/>
</dbReference>
<keyword evidence="4" id="KW-0378">Hydrolase</keyword>
<evidence type="ECO:0000256" key="3">
    <source>
        <dbReference type="ARBA" id="ARBA00012756"/>
    </source>
</evidence>
<evidence type="ECO:0000256" key="5">
    <source>
        <dbReference type="ARBA" id="ARBA00023295"/>
    </source>
</evidence>
<dbReference type="Proteomes" id="UP001595075">
    <property type="component" value="Unassembled WGS sequence"/>
</dbReference>
<evidence type="ECO:0000259" key="7">
    <source>
        <dbReference type="SMART" id="SM01038"/>
    </source>
</evidence>
<dbReference type="InterPro" id="IPR006102">
    <property type="entry name" value="Ig-like_GH2"/>
</dbReference>
<dbReference type="Pfam" id="PF00703">
    <property type="entry name" value="Glyco_hydro_2"/>
    <property type="match status" value="1"/>
</dbReference>
<reference evidence="8 9" key="1">
    <citation type="journal article" date="2024" name="Commun. Biol.">
        <title>Comparative genomic analysis of thermophilic fungi reveals convergent evolutionary adaptations and gene losses.</title>
        <authorList>
            <person name="Steindorff A.S."/>
            <person name="Aguilar-Pontes M.V."/>
            <person name="Robinson A.J."/>
            <person name="Andreopoulos B."/>
            <person name="LaButti K."/>
            <person name="Kuo A."/>
            <person name="Mondo S."/>
            <person name="Riley R."/>
            <person name="Otillar R."/>
            <person name="Haridas S."/>
            <person name="Lipzen A."/>
            <person name="Grimwood J."/>
            <person name="Schmutz J."/>
            <person name="Clum A."/>
            <person name="Reid I.D."/>
            <person name="Moisan M.C."/>
            <person name="Butler G."/>
            <person name="Nguyen T.T.M."/>
            <person name="Dewar K."/>
            <person name="Conant G."/>
            <person name="Drula E."/>
            <person name="Henrissat B."/>
            <person name="Hansel C."/>
            <person name="Singer S."/>
            <person name="Hutchinson M.I."/>
            <person name="de Vries R.P."/>
            <person name="Natvig D.O."/>
            <person name="Powell A.J."/>
            <person name="Tsang A."/>
            <person name="Grigoriev I.V."/>
        </authorList>
    </citation>
    <scope>NUCLEOTIDE SEQUENCE [LARGE SCALE GENOMIC DNA]</scope>
    <source>
        <strain evidence="8 9">CBS 494.80</strain>
    </source>
</reference>
<dbReference type="InterPro" id="IPR014718">
    <property type="entry name" value="GH-type_carb-bd"/>
</dbReference>
<dbReference type="Gene3D" id="2.60.120.260">
    <property type="entry name" value="Galactose-binding domain-like"/>
    <property type="match status" value="1"/>
</dbReference>
<dbReference type="Pfam" id="PF02929">
    <property type="entry name" value="Bgal_small_N"/>
    <property type="match status" value="1"/>
</dbReference>